<evidence type="ECO:0000256" key="1">
    <source>
        <dbReference type="SAM" id="MobiDB-lite"/>
    </source>
</evidence>
<dbReference type="InterPro" id="IPR055472">
    <property type="entry name" value="DUF7044"/>
</dbReference>
<evidence type="ECO:0000313" key="8">
    <source>
        <dbReference type="Proteomes" id="UP000639338"/>
    </source>
</evidence>
<dbReference type="InterPro" id="IPR055470">
    <property type="entry name" value="DUF7042"/>
</dbReference>
<feature type="region of interest" description="Disordered" evidence="1">
    <location>
        <begin position="552"/>
        <end position="595"/>
    </location>
</feature>
<feature type="domain" description="DUF7044" evidence="5">
    <location>
        <begin position="50"/>
        <end position="156"/>
    </location>
</feature>
<dbReference type="OrthoDB" id="6380161at2759"/>
<feature type="signal peptide" evidence="2">
    <location>
        <begin position="1"/>
        <end position="23"/>
    </location>
</feature>
<dbReference type="EMBL" id="JACMRX010000003">
    <property type="protein sequence ID" value="KAF7993071.1"/>
    <property type="molecule type" value="Genomic_DNA"/>
</dbReference>
<evidence type="ECO:0000313" key="7">
    <source>
        <dbReference type="EMBL" id="KAF7993071.1"/>
    </source>
</evidence>
<keyword evidence="2" id="KW-0732">Signal</keyword>
<evidence type="ECO:0000259" key="4">
    <source>
        <dbReference type="Pfam" id="PF23070"/>
    </source>
</evidence>
<dbReference type="Pfam" id="PF23070">
    <property type="entry name" value="DUF7043"/>
    <property type="match status" value="1"/>
</dbReference>
<evidence type="ECO:0000256" key="2">
    <source>
        <dbReference type="SAM" id="SignalP"/>
    </source>
</evidence>
<gene>
    <name evidence="7" type="ORF">HCN44_005852</name>
</gene>
<dbReference type="PANTHER" id="PTHR22255:SF4">
    <property type="entry name" value="CATION-INDEPENDENT MANNOSE-6-PHOSPHATE RECEPTOR"/>
    <property type="match status" value="1"/>
</dbReference>
<protein>
    <submittedName>
        <fullName evidence="7">Uncharacterized protein</fullName>
    </submittedName>
</protein>
<feature type="compositionally biased region" description="Polar residues" evidence="1">
    <location>
        <begin position="571"/>
        <end position="595"/>
    </location>
</feature>
<organism evidence="7 8">
    <name type="scientific">Aphidius gifuensis</name>
    <name type="common">Parasitoid wasp</name>
    <dbReference type="NCBI Taxonomy" id="684658"/>
    <lineage>
        <taxon>Eukaryota</taxon>
        <taxon>Metazoa</taxon>
        <taxon>Ecdysozoa</taxon>
        <taxon>Arthropoda</taxon>
        <taxon>Hexapoda</taxon>
        <taxon>Insecta</taxon>
        <taxon>Pterygota</taxon>
        <taxon>Neoptera</taxon>
        <taxon>Endopterygota</taxon>
        <taxon>Hymenoptera</taxon>
        <taxon>Apocrita</taxon>
        <taxon>Ichneumonoidea</taxon>
        <taxon>Braconidae</taxon>
        <taxon>Aphidiinae</taxon>
        <taxon>Aphidius</taxon>
    </lineage>
</organism>
<evidence type="ECO:0000259" key="6">
    <source>
        <dbReference type="Pfam" id="PF23073"/>
    </source>
</evidence>
<dbReference type="PANTHER" id="PTHR22255">
    <property type="entry name" value="LP06548P"/>
    <property type="match status" value="1"/>
</dbReference>
<comment type="caution">
    <text evidence="7">The sequence shown here is derived from an EMBL/GenBank/DDBJ whole genome shotgun (WGS) entry which is preliminary data.</text>
</comment>
<evidence type="ECO:0000259" key="3">
    <source>
        <dbReference type="Pfam" id="PF23069"/>
    </source>
</evidence>
<reference evidence="7 8" key="1">
    <citation type="submission" date="2020-08" db="EMBL/GenBank/DDBJ databases">
        <title>Aphidius gifuensis genome sequencing and assembly.</title>
        <authorList>
            <person name="Du Z."/>
        </authorList>
    </citation>
    <scope>NUCLEOTIDE SEQUENCE [LARGE SCALE GENOMIC DNA]</scope>
    <source>
        <strain evidence="7">YNYX2018</strain>
        <tissue evidence="7">Adults</tissue>
    </source>
</reference>
<dbReference type="InterPro" id="IPR055471">
    <property type="entry name" value="DUF7043"/>
</dbReference>
<sequence>MTLISFNMIDKIILFMIFYGVVCSPTNVVDSSVSEDEAADDKNSTKLTSRCYFPAEFQGEFLMQVMDDYSRRSNHAGEPIQYSQVNITYDAIPVWGYCYKRVGSNVLLIDRYGDQNSACIRCFQLKRRARNIIEVFSEGLNKCYTNEDLALESCSKLNSTSILYRTQEIGGQELRYEFCPFAGNYHFKYNINDGSEEKTECSSFTSDLDNCPDGSMFHLQFKRCSFENHDITFSCLGSWPGGPNGSRYIALRDNQKEAGNQPQYRCGLYHTDNKRGKTYLAFGSDSSCTNNLINSTFGYETLVLTRSINRKKIPEYVSSHLSSFPKWAQGEWEQTIISNGTMTYNDLNGYHSFTFVAVDSYDGGMTYGVYSKDHCEQEAYVCLMMRQRSENVLEFKIGTISSPVYSRHLCEEPNLDQSHWMTQARLERVVESPCPITGRYSGRIPDLPGTCAALSSNCITKEIMYYRVTDCDTGELLEERTYLCLGQWEENGVMYTYTMRNDTNTNECFVGLIINDEEIYIKEAGEHCLRNINPRTEGMRLSKIGHCYADSSSSDPSPLRPLVPHNPVMRLSSTPRSDISMDTTKTPSRGAPSTASKMKIHRFHTILITTLICIGIIKTIHE</sequence>
<feature type="domain" description="DUF7043" evidence="4">
    <location>
        <begin position="322"/>
        <end position="422"/>
    </location>
</feature>
<keyword evidence="8" id="KW-1185">Reference proteome</keyword>
<dbReference type="Pfam" id="PF23069">
    <property type="entry name" value="DUF7042"/>
    <property type="match status" value="1"/>
</dbReference>
<dbReference type="Pfam" id="PF23071">
    <property type="entry name" value="DUF7044"/>
    <property type="match status" value="1"/>
</dbReference>
<dbReference type="InterPro" id="IPR055473">
    <property type="entry name" value="DUF7045"/>
</dbReference>
<feature type="domain" description="DUF7045" evidence="6">
    <location>
        <begin position="434"/>
        <end position="534"/>
    </location>
</feature>
<dbReference type="Pfam" id="PF23073">
    <property type="entry name" value="DUF7045"/>
    <property type="match status" value="1"/>
</dbReference>
<accession>A0A834XUM8</accession>
<feature type="domain" description="DUF7042" evidence="3">
    <location>
        <begin position="177"/>
        <end position="302"/>
    </location>
</feature>
<name>A0A834XUM8_APHGI</name>
<proteinExistence type="predicted"/>
<feature type="chain" id="PRO_5032270417" evidence="2">
    <location>
        <begin position="24"/>
        <end position="622"/>
    </location>
</feature>
<dbReference type="AlphaFoldDB" id="A0A834XUM8"/>
<evidence type="ECO:0000259" key="5">
    <source>
        <dbReference type="Pfam" id="PF23071"/>
    </source>
</evidence>
<dbReference type="Proteomes" id="UP000639338">
    <property type="component" value="Unassembled WGS sequence"/>
</dbReference>